<protein>
    <submittedName>
        <fullName evidence="7">Uncharacterized protein</fullName>
    </submittedName>
</protein>
<dbReference type="Proteomes" id="UP001392437">
    <property type="component" value="Unassembled WGS sequence"/>
</dbReference>
<evidence type="ECO:0000256" key="3">
    <source>
        <dbReference type="ARBA" id="ARBA00022989"/>
    </source>
</evidence>
<accession>A0AAW0QED0</accession>
<proteinExistence type="predicted"/>
<dbReference type="PANTHER" id="PTHR15549">
    <property type="entry name" value="PAIRED IMMUNOGLOBULIN-LIKE TYPE 2 RECEPTOR"/>
    <property type="match status" value="1"/>
</dbReference>
<dbReference type="GO" id="GO:0016020">
    <property type="term" value="C:membrane"/>
    <property type="evidence" value="ECO:0007669"/>
    <property type="project" value="UniProtKB-SubCell"/>
</dbReference>
<comment type="caution">
    <text evidence="7">The sequence shown here is derived from an EMBL/GenBank/DDBJ whole genome shotgun (WGS) entry which is preliminary data.</text>
</comment>
<keyword evidence="3 6" id="KW-1133">Transmembrane helix</keyword>
<gene>
    <name evidence="7" type="ORF">PG999_013072</name>
</gene>
<name>A0AAW0QED0_9PEZI</name>
<feature type="region of interest" description="Disordered" evidence="5">
    <location>
        <begin position="82"/>
        <end position="107"/>
    </location>
</feature>
<evidence type="ECO:0000256" key="5">
    <source>
        <dbReference type="SAM" id="MobiDB-lite"/>
    </source>
</evidence>
<evidence type="ECO:0000256" key="6">
    <source>
        <dbReference type="SAM" id="Phobius"/>
    </source>
</evidence>
<keyword evidence="8" id="KW-1185">Reference proteome</keyword>
<feature type="compositionally biased region" description="Basic and acidic residues" evidence="5">
    <location>
        <begin position="188"/>
        <end position="202"/>
    </location>
</feature>
<dbReference type="InterPro" id="IPR051694">
    <property type="entry name" value="Immunoregulatory_rcpt-like"/>
</dbReference>
<keyword evidence="2 6" id="KW-0812">Transmembrane</keyword>
<sequence>MFLSLEWSDKTGATKGKSFSTPFALSEEAPGQAGSGTLNALVTDLDKYDQSTPWRLEGPEPNQLVTVTTSAISTPASIATSVAAPGGASEMPATSNGGPEGEPGGNGGGLSTGAIAGIIVGAVIGGLLIISALAYFLCFRRRSGNQRNHHDIHGDVGYASDSGAAGMITREKDMAGVNHSPQSAYADDGSRLHNVGDFDHGNESTNYSNTPQEEQGVATGQNRDSLHQNNYSIFNNSSGNPDQGAAATHRHSTIGVAVSPQDAATESRRERTRSVGNVAVAVGRTSHQTSRPGSEARSPSRYAHLIEEGMTEDEIRRLEDEERQLDAAIEDAGRHGGRPRK</sequence>
<keyword evidence="4 6" id="KW-0472">Membrane</keyword>
<evidence type="ECO:0000313" key="8">
    <source>
        <dbReference type="Proteomes" id="UP001392437"/>
    </source>
</evidence>
<feature type="region of interest" description="Disordered" evidence="5">
    <location>
        <begin position="322"/>
        <end position="341"/>
    </location>
</feature>
<dbReference type="AlphaFoldDB" id="A0AAW0QED0"/>
<evidence type="ECO:0000256" key="1">
    <source>
        <dbReference type="ARBA" id="ARBA00004167"/>
    </source>
</evidence>
<reference evidence="7 8" key="1">
    <citation type="submission" date="2023-01" db="EMBL/GenBank/DDBJ databases">
        <title>Analysis of 21 Apiospora genomes using comparative genomics revels a genus with tremendous synthesis potential of carbohydrate active enzymes and secondary metabolites.</title>
        <authorList>
            <person name="Sorensen T."/>
        </authorList>
    </citation>
    <scope>NUCLEOTIDE SEQUENCE [LARGE SCALE GENOMIC DNA]</scope>
    <source>
        <strain evidence="7 8">CBS 117206</strain>
    </source>
</reference>
<feature type="region of interest" description="Disordered" evidence="5">
    <location>
        <begin position="181"/>
        <end position="220"/>
    </location>
</feature>
<feature type="compositionally biased region" description="Polar residues" evidence="5">
    <location>
        <begin position="203"/>
        <end position="220"/>
    </location>
</feature>
<organism evidence="7 8">
    <name type="scientific">Apiospora kogelbergensis</name>
    <dbReference type="NCBI Taxonomy" id="1337665"/>
    <lineage>
        <taxon>Eukaryota</taxon>
        <taxon>Fungi</taxon>
        <taxon>Dikarya</taxon>
        <taxon>Ascomycota</taxon>
        <taxon>Pezizomycotina</taxon>
        <taxon>Sordariomycetes</taxon>
        <taxon>Xylariomycetidae</taxon>
        <taxon>Amphisphaeriales</taxon>
        <taxon>Apiosporaceae</taxon>
        <taxon>Apiospora</taxon>
    </lineage>
</organism>
<dbReference type="CDD" id="cd12087">
    <property type="entry name" value="TM_EGFR-like"/>
    <property type="match status" value="1"/>
</dbReference>
<evidence type="ECO:0000256" key="2">
    <source>
        <dbReference type="ARBA" id="ARBA00022692"/>
    </source>
</evidence>
<comment type="subcellular location">
    <subcellularLocation>
        <location evidence="1">Membrane</location>
        <topology evidence="1">Single-pass membrane protein</topology>
    </subcellularLocation>
</comment>
<dbReference type="EMBL" id="JAQQWP010000010">
    <property type="protein sequence ID" value="KAK8097128.1"/>
    <property type="molecule type" value="Genomic_DNA"/>
</dbReference>
<evidence type="ECO:0000256" key="4">
    <source>
        <dbReference type="ARBA" id="ARBA00023136"/>
    </source>
</evidence>
<evidence type="ECO:0000313" key="7">
    <source>
        <dbReference type="EMBL" id="KAK8097128.1"/>
    </source>
</evidence>
<dbReference type="GO" id="GO:0071944">
    <property type="term" value="C:cell periphery"/>
    <property type="evidence" value="ECO:0007669"/>
    <property type="project" value="UniProtKB-ARBA"/>
</dbReference>
<feature type="transmembrane region" description="Helical" evidence="6">
    <location>
        <begin position="114"/>
        <end position="138"/>
    </location>
</feature>
<feature type="compositionally biased region" description="Gly residues" evidence="5">
    <location>
        <begin position="98"/>
        <end position="107"/>
    </location>
</feature>